<dbReference type="AlphaFoldDB" id="A0A1I6VQU5"/>
<gene>
    <name evidence="2" type="ORF">SAMN04488050_112139</name>
</gene>
<organism evidence="2 3">
    <name type="scientific">Alloyangia pacifica</name>
    <dbReference type="NCBI Taxonomy" id="311180"/>
    <lineage>
        <taxon>Bacteria</taxon>
        <taxon>Pseudomonadati</taxon>
        <taxon>Pseudomonadota</taxon>
        <taxon>Alphaproteobacteria</taxon>
        <taxon>Rhodobacterales</taxon>
        <taxon>Roseobacteraceae</taxon>
        <taxon>Alloyangia</taxon>
    </lineage>
</organism>
<keyword evidence="3" id="KW-1185">Reference proteome</keyword>
<accession>A0A1I6VQU5</accession>
<dbReference type="STRING" id="311180.SAMN04488050_112139"/>
<proteinExistence type="predicted"/>
<dbReference type="Proteomes" id="UP000199392">
    <property type="component" value="Unassembled WGS sequence"/>
</dbReference>
<dbReference type="EMBL" id="FOZW01000012">
    <property type="protein sequence ID" value="SFT16092.1"/>
    <property type="molecule type" value="Genomic_DNA"/>
</dbReference>
<sequence length="78" mass="7928">MTLMTSRARIAALADASGGSIFGKMKSAPPPARPHVANIPGESRAAARGQRPLLPAGGRPTRGQRARAARALTQGATA</sequence>
<protein>
    <submittedName>
        <fullName evidence="2">Uncharacterized protein</fullName>
    </submittedName>
</protein>
<name>A0A1I6VQU5_9RHOB</name>
<evidence type="ECO:0000256" key="1">
    <source>
        <dbReference type="SAM" id="MobiDB-lite"/>
    </source>
</evidence>
<reference evidence="3" key="1">
    <citation type="submission" date="2016-10" db="EMBL/GenBank/DDBJ databases">
        <authorList>
            <person name="Varghese N."/>
            <person name="Submissions S."/>
        </authorList>
    </citation>
    <scope>NUCLEOTIDE SEQUENCE [LARGE SCALE GENOMIC DNA]</scope>
    <source>
        <strain evidence="3">DSM 26894</strain>
    </source>
</reference>
<feature type="region of interest" description="Disordered" evidence="1">
    <location>
        <begin position="26"/>
        <end position="78"/>
    </location>
</feature>
<evidence type="ECO:0000313" key="3">
    <source>
        <dbReference type="Proteomes" id="UP000199392"/>
    </source>
</evidence>
<evidence type="ECO:0000313" key="2">
    <source>
        <dbReference type="EMBL" id="SFT16092.1"/>
    </source>
</evidence>